<keyword evidence="5 6" id="KW-0472">Membrane</keyword>
<dbReference type="AlphaFoldDB" id="A0A174NSY9"/>
<dbReference type="Proteomes" id="UP000095485">
    <property type="component" value="Unassembled WGS sequence"/>
</dbReference>
<dbReference type="InterPro" id="IPR003339">
    <property type="entry name" value="ABC/ECF_trnsptr_transmembrane"/>
</dbReference>
<dbReference type="GeneID" id="96228572"/>
<keyword evidence="4 6" id="KW-1133">Transmembrane helix</keyword>
<sequence length="250" mass="27328">MAREILLSKKTEQGLRLDPRTKLLLIFIISIFVMGGTGGEAMGLIRLVLCVVPAILLLTSKQCAKAVGYIAVFSVFYAVQIYVLPHLTGILNFLVLFTIGFFCRILPSVAIAAYAVKTTTVSELISGMERIHMPKEVTIPLTVMFRFFPTVFQESEAISDAMKMRGIKLGGKKSSKILEYKLIPMITCSVKIGEELSAAAITRGLGAPVKRTNICQLKFNFADVVLILFCCFVVFWAIASPIISAGGILP</sequence>
<reference evidence="8" key="3">
    <citation type="submission" date="2020-02" db="EMBL/GenBank/DDBJ databases">
        <authorList>
            <person name="Littmann E."/>
            <person name="Sorbara M."/>
        </authorList>
    </citation>
    <scope>NUCLEOTIDE SEQUENCE</scope>
    <source>
        <strain evidence="8">MSK.10.16</strain>
    </source>
</reference>
<evidence type="ECO:0000313" key="8">
    <source>
        <dbReference type="EMBL" id="NSE56901.1"/>
    </source>
</evidence>
<dbReference type="OrthoDB" id="3730291at2"/>
<feature type="transmembrane region" description="Helical" evidence="6">
    <location>
        <begin position="21"/>
        <end position="37"/>
    </location>
</feature>
<reference evidence="7 9" key="1">
    <citation type="submission" date="2015-09" db="EMBL/GenBank/DDBJ databases">
        <authorList>
            <consortium name="Pathogen Informatics"/>
        </authorList>
    </citation>
    <scope>NUCLEOTIDE SEQUENCE [LARGE SCALE GENOMIC DNA]</scope>
    <source>
        <strain evidence="7 9">2789STDY5834914</strain>
    </source>
</reference>
<dbReference type="PANTHER" id="PTHR34857">
    <property type="entry name" value="SLL0384 PROTEIN"/>
    <property type="match status" value="1"/>
</dbReference>
<organism evidence="7 9">
    <name type="scientific">Dorea longicatena</name>
    <dbReference type="NCBI Taxonomy" id="88431"/>
    <lineage>
        <taxon>Bacteria</taxon>
        <taxon>Bacillati</taxon>
        <taxon>Bacillota</taxon>
        <taxon>Clostridia</taxon>
        <taxon>Lachnospirales</taxon>
        <taxon>Lachnospiraceae</taxon>
        <taxon>Dorea</taxon>
    </lineage>
</organism>
<dbReference type="Proteomes" id="UP000724058">
    <property type="component" value="Unassembled WGS sequence"/>
</dbReference>
<evidence type="ECO:0000313" key="7">
    <source>
        <dbReference type="EMBL" id="CUP49977.1"/>
    </source>
</evidence>
<accession>A0A174NSY9</accession>
<feature type="transmembrane region" description="Helical" evidence="6">
    <location>
        <begin position="43"/>
        <end position="59"/>
    </location>
</feature>
<name>A0A174NSY9_9FIRM</name>
<proteinExistence type="predicted"/>
<feature type="transmembrane region" description="Helical" evidence="6">
    <location>
        <begin position="224"/>
        <end position="249"/>
    </location>
</feature>
<evidence type="ECO:0000256" key="5">
    <source>
        <dbReference type="ARBA" id="ARBA00023136"/>
    </source>
</evidence>
<dbReference type="EMBL" id="JAAIOD010000002">
    <property type="protein sequence ID" value="NSE56901.1"/>
    <property type="molecule type" value="Genomic_DNA"/>
</dbReference>
<evidence type="ECO:0000313" key="9">
    <source>
        <dbReference type="Proteomes" id="UP000095485"/>
    </source>
</evidence>
<dbReference type="Pfam" id="PF02361">
    <property type="entry name" value="CbiQ"/>
    <property type="match status" value="1"/>
</dbReference>
<evidence type="ECO:0000256" key="2">
    <source>
        <dbReference type="ARBA" id="ARBA00022475"/>
    </source>
</evidence>
<keyword evidence="2" id="KW-1003">Cell membrane</keyword>
<dbReference type="InterPro" id="IPR051611">
    <property type="entry name" value="ECF_transporter_component"/>
</dbReference>
<comment type="subcellular location">
    <subcellularLocation>
        <location evidence="1">Membrane</location>
        <topology evidence="1">Multi-pass membrane protein</topology>
    </subcellularLocation>
</comment>
<feature type="transmembrane region" description="Helical" evidence="6">
    <location>
        <begin position="66"/>
        <end position="84"/>
    </location>
</feature>
<evidence type="ECO:0000256" key="3">
    <source>
        <dbReference type="ARBA" id="ARBA00022692"/>
    </source>
</evidence>
<evidence type="ECO:0000256" key="4">
    <source>
        <dbReference type="ARBA" id="ARBA00022989"/>
    </source>
</evidence>
<keyword evidence="3 6" id="KW-0812">Transmembrane</keyword>
<evidence type="ECO:0000256" key="6">
    <source>
        <dbReference type="SAM" id="Phobius"/>
    </source>
</evidence>
<dbReference type="CDD" id="cd16914">
    <property type="entry name" value="EcfT"/>
    <property type="match status" value="1"/>
</dbReference>
<evidence type="ECO:0000256" key="1">
    <source>
        <dbReference type="ARBA" id="ARBA00004141"/>
    </source>
</evidence>
<dbReference type="RefSeq" id="WP_055222061.1">
    <property type="nucleotide sequence ID" value="NZ_CZAY01000008.1"/>
</dbReference>
<gene>
    <name evidence="7" type="primary">ecfT_2</name>
    <name evidence="7" type="ORF">ERS852526_01278</name>
    <name evidence="8" type="ORF">G4332_01975</name>
</gene>
<dbReference type="GO" id="GO:0005886">
    <property type="term" value="C:plasma membrane"/>
    <property type="evidence" value="ECO:0007669"/>
    <property type="project" value="UniProtKB-ARBA"/>
</dbReference>
<reference evidence="8" key="2">
    <citation type="journal article" date="2020" name="Cell Host Microbe">
        <title>Functional and Genomic Variation between Human-Derived Isolates of Lachnospiraceae Reveals Inter- and Intra-Species Diversity.</title>
        <authorList>
            <person name="Sorbara M.T."/>
            <person name="Littmann E.R."/>
            <person name="Fontana E."/>
            <person name="Moody T.U."/>
            <person name="Kohout C.E."/>
            <person name="Gjonbalaj M."/>
            <person name="Eaton V."/>
            <person name="Seok R."/>
            <person name="Leiner I.M."/>
            <person name="Pamer E.G."/>
        </authorList>
    </citation>
    <scope>NUCLEOTIDE SEQUENCE</scope>
    <source>
        <strain evidence="8">MSK.10.16</strain>
    </source>
</reference>
<protein>
    <submittedName>
        <fullName evidence="7">Energy-coupling factor transporter transmembrane protein EcfT</fullName>
    </submittedName>
</protein>
<dbReference type="EMBL" id="CZAY01000008">
    <property type="protein sequence ID" value="CUP49977.1"/>
    <property type="molecule type" value="Genomic_DNA"/>
</dbReference>
<dbReference type="PANTHER" id="PTHR34857:SF2">
    <property type="entry name" value="SLL0384 PROTEIN"/>
    <property type="match status" value="1"/>
</dbReference>
<feature type="transmembrane region" description="Helical" evidence="6">
    <location>
        <begin position="90"/>
        <end position="116"/>
    </location>
</feature>